<name>A0ABU2R9N1_9ACTN</name>
<evidence type="ECO:0000256" key="3">
    <source>
        <dbReference type="ARBA" id="ARBA00022448"/>
    </source>
</evidence>
<evidence type="ECO:0000256" key="1">
    <source>
        <dbReference type="ARBA" id="ARBA00004196"/>
    </source>
</evidence>
<feature type="signal peptide" evidence="5">
    <location>
        <begin position="1"/>
        <end position="24"/>
    </location>
</feature>
<evidence type="ECO:0000256" key="2">
    <source>
        <dbReference type="ARBA" id="ARBA00008520"/>
    </source>
</evidence>
<dbReference type="PROSITE" id="PS51257">
    <property type="entry name" value="PROKAR_LIPOPROTEIN"/>
    <property type="match status" value="1"/>
</dbReference>
<keyword evidence="4 5" id="KW-0732">Signal</keyword>
<dbReference type="InterPro" id="IPR050490">
    <property type="entry name" value="Bact_solute-bd_prot1"/>
</dbReference>
<keyword evidence="7" id="KW-1185">Reference proteome</keyword>
<evidence type="ECO:0000256" key="5">
    <source>
        <dbReference type="SAM" id="SignalP"/>
    </source>
</evidence>
<dbReference type="SUPFAM" id="SSF53850">
    <property type="entry name" value="Periplasmic binding protein-like II"/>
    <property type="match status" value="1"/>
</dbReference>
<comment type="subcellular location">
    <subcellularLocation>
        <location evidence="1">Cell envelope</location>
    </subcellularLocation>
</comment>
<evidence type="ECO:0000256" key="4">
    <source>
        <dbReference type="ARBA" id="ARBA00022729"/>
    </source>
</evidence>
<dbReference type="InterPro" id="IPR006311">
    <property type="entry name" value="TAT_signal"/>
</dbReference>
<keyword evidence="3" id="KW-0813">Transport</keyword>
<sequence>MGAPISRRGLLRASAGAAAGLALASCGDGGPAIPLADNAKVELPDYVPYKGVKPALAGTKGGVLNGYRHYPADPARAFPDGPPAKGPGVRVMTLTFNPVPPPRSRNPYWRALNEQLGTDLDVEIVPVGDYPNKFSVVVAGGDLPDAMLVLPTASQQPAMFNALFEDLTEHLSGPAVREYPYLANIPTDAWRWTVYNGGIYALPMPRANAGSIMFYRSDRFKERELDPNPGDFKEFQQLCRDVSDPRHSRYALGDPITTLNFMMEMVGGPNIWREENGKFTFWLESEEIKEALDAARKLTQEHLLHPDAYSVVGKFKDWFGNGQIALHYDGNAGWNDFYRQYAQNNKGLEIDGMLAPGFDGGKGSHWAGYSSFAVLAIKKAPKSRVRQILRLANAMAAPFGTDAYKLRKYGIEGHDHERRGTDPILTPDGTTETALPTGFITDAPLSLYFPERPDVVDRQHSFQTRAAEVLVRNPTEGIYSETNAKTFGALKLKTDDVLKGIMQGRDKLSSLDETVRMWRREGGDQMRAEYEKAWASLHG</sequence>
<gene>
    <name evidence="6" type="ORF">RM698_30760</name>
</gene>
<dbReference type="RefSeq" id="WP_010278243.1">
    <property type="nucleotide sequence ID" value="NZ_JAVRET010000134.1"/>
</dbReference>
<dbReference type="InterPro" id="IPR006059">
    <property type="entry name" value="SBP"/>
</dbReference>
<dbReference type="PANTHER" id="PTHR43649">
    <property type="entry name" value="ARABINOSE-BINDING PROTEIN-RELATED"/>
    <property type="match status" value="1"/>
</dbReference>
<organism evidence="6 7">
    <name type="scientific">Streptomyces evansiae</name>
    <dbReference type="NCBI Taxonomy" id="3075535"/>
    <lineage>
        <taxon>Bacteria</taxon>
        <taxon>Bacillati</taxon>
        <taxon>Actinomycetota</taxon>
        <taxon>Actinomycetes</taxon>
        <taxon>Kitasatosporales</taxon>
        <taxon>Streptomycetaceae</taxon>
        <taxon>Streptomyces</taxon>
    </lineage>
</organism>
<dbReference type="EMBL" id="JAVRET010000134">
    <property type="protein sequence ID" value="MDT0413408.1"/>
    <property type="molecule type" value="Genomic_DNA"/>
</dbReference>
<evidence type="ECO:0000313" key="6">
    <source>
        <dbReference type="EMBL" id="MDT0413408.1"/>
    </source>
</evidence>
<protein>
    <submittedName>
        <fullName evidence="6">Extracellular solute-binding protein</fullName>
    </submittedName>
</protein>
<reference evidence="7" key="1">
    <citation type="submission" date="2023-07" db="EMBL/GenBank/DDBJ databases">
        <title>30 novel species of actinomycetes from the DSMZ collection.</title>
        <authorList>
            <person name="Nouioui I."/>
        </authorList>
    </citation>
    <scope>NUCLEOTIDE SEQUENCE [LARGE SCALE GENOMIC DNA]</scope>
    <source>
        <strain evidence="7">DSM 41979</strain>
    </source>
</reference>
<feature type="chain" id="PRO_5045450345" evidence="5">
    <location>
        <begin position="25"/>
        <end position="539"/>
    </location>
</feature>
<dbReference type="PANTHER" id="PTHR43649:SF31">
    <property type="entry name" value="SN-GLYCEROL-3-PHOSPHATE-BINDING PERIPLASMIC PROTEIN UGPB"/>
    <property type="match status" value="1"/>
</dbReference>
<dbReference type="Proteomes" id="UP001183610">
    <property type="component" value="Unassembled WGS sequence"/>
</dbReference>
<comment type="caution">
    <text evidence="6">The sequence shown here is derived from an EMBL/GenBank/DDBJ whole genome shotgun (WGS) entry which is preliminary data.</text>
</comment>
<dbReference type="Pfam" id="PF13416">
    <property type="entry name" value="SBP_bac_8"/>
    <property type="match status" value="1"/>
</dbReference>
<evidence type="ECO:0000313" key="7">
    <source>
        <dbReference type="Proteomes" id="UP001183610"/>
    </source>
</evidence>
<dbReference type="Gene3D" id="3.40.190.10">
    <property type="entry name" value="Periplasmic binding protein-like II"/>
    <property type="match status" value="1"/>
</dbReference>
<comment type="similarity">
    <text evidence="2">Belongs to the bacterial solute-binding protein 1 family.</text>
</comment>
<dbReference type="PROSITE" id="PS51318">
    <property type="entry name" value="TAT"/>
    <property type="match status" value="1"/>
</dbReference>
<accession>A0ABU2R9N1</accession>
<proteinExistence type="inferred from homology"/>